<feature type="non-terminal residue" evidence="1">
    <location>
        <position position="318"/>
    </location>
</feature>
<dbReference type="InterPro" id="IPR015915">
    <property type="entry name" value="Kelch-typ_b-propeller"/>
</dbReference>
<dbReference type="Gene3D" id="2.120.10.80">
    <property type="entry name" value="Kelch-type beta propeller"/>
    <property type="match status" value="1"/>
</dbReference>
<dbReference type="PANTHER" id="PTHR46175:SF5">
    <property type="entry name" value="ADAGIO PROTEIN 1"/>
    <property type="match status" value="1"/>
</dbReference>
<sequence>VTNMQLMKDTFVLTLVRILQNGGNMLIGSQLILFGGCGKNGLHNDAFLVELDESQPTWHKISCSSRPLHHSWHSSCTEVGTKLIVSDGYADSDALLSEIFLLDLTMEKPVWQEINVSWRPPSWLTHTLFVLENHKKIMYGGLATSDTLKLRSSDVYIIDLNKEEPRWKYVTGSMPPGGASPRNSVPPPRFFIFQYGNQNMPPDTCITFQEISPLVADWQASSYKTALAVMKPLCKACKIAPTCITFQEKTPLVADLQASGYKTALAVVKPPCRAYKTAPMCIAFQEKTPLVADWQASGYKIALAVVKPPCKAYKTAPM</sequence>
<dbReference type="PANTHER" id="PTHR46175">
    <property type="entry name" value="BACTERIOOPSIN TRANSCRIPTIONAL ACTIVATOR"/>
    <property type="match status" value="1"/>
</dbReference>
<keyword evidence="2" id="KW-1185">Reference proteome</keyword>
<gene>
    <name evidence="1" type="ORF">KI387_030235</name>
</gene>
<dbReference type="EMBL" id="JAHRHJ020000010">
    <property type="protein sequence ID" value="KAH9298553.1"/>
    <property type="molecule type" value="Genomic_DNA"/>
</dbReference>
<organism evidence="1 2">
    <name type="scientific">Taxus chinensis</name>
    <name type="common">Chinese yew</name>
    <name type="synonym">Taxus wallichiana var. chinensis</name>
    <dbReference type="NCBI Taxonomy" id="29808"/>
    <lineage>
        <taxon>Eukaryota</taxon>
        <taxon>Viridiplantae</taxon>
        <taxon>Streptophyta</taxon>
        <taxon>Embryophyta</taxon>
        <taxon>Tracheophyta</taxon>
        <taxon>Spermatophyta</taxon>
        <taxon>Pinopsida</taxon>
        <taxon>Pinidae</taxon>
        <taxon>Conifers II</taxon>
        <taxon>Cupressales</taxon>
        <taxon>Taxaceae</taxon>
        <taxon>Taxus</taxon>
    </lineage>
</organism>
<protein>
    <submittedName>
        <fullName evidence="1">Uncharacterized protein</fullName>
    </submittedName>
</protein>
<dbReference type="Proteomes" id="UP000824469">
    <property type="component" value="Unassembled WGS sequence"/>
</dbReference>
<evidence type="ECO:0000313" key="2">
    <source>
        <dbReference type="Proteomes" id="UP000824469"/>
    </source>
</evidence>
<accession>A0AA38FDH2</accession>
<feature type="non-terminal residue" evidence="1">
    <location>
        <position position="1"/>
    </location>
</feature>
<reference evidence="1 2" key="1">
    <citation type="journal article" date="2021" name="Nat. Plants">
        <title>The Taxus genome provides insights into paclitaxel biosynthesis.</title>
        <authorList>
            <person name="Xiong X."/>
            <person name="Gou J."/>
            <person name="Liao Q."/>
            <person name="Li Y."/>
            <person name="Zhou Q."/>
            <person name="Bi G."/>
            <person name="Li C."/>
            <person name="Du R."/>
            <person name="Wang X."/>
            <person name="Sun T."/>
            <person name="Guo L."/>
            <person name="Liang H."/>
            <person name="Lu P."/>
            <person name="Wu Y."/>
            <person name="Zhang Z."/>
            <person name="Ro D.K."/>
            <person name="Shang Y."/>
            <person name="Huang S."/>
            <person name="Yan J."/>
        </authorList>
    </citation>
    <scope>NUCLEOTIDE SEQUENCE [LARGE SCALE GENOMIC DNA]</scope>
    <source>
        <strain evidence="1">Ta-2019</strain>
    </source>
</reference>
<name>A0AA38FDH2_TAXCH</name>
<evidence type="ECO:0000313" key="1">
    <source>
        <dbReference type="EMBL" id="KAH9298553.1"/>
    </source>
</evidence>
<dbReference type="Pfam" id="PF24681">
    <property type="entry name" value="Kelch_KLHDC2_KLHL20_DRC7"/>
    <property type="match status" value="1"/>
</dbReference>
<proteinExistence type="predicted"/>
<comment type="caution">
    <text evidence="1">The sequence shown here is derived from an EMBL/GenBank/DDBJ whole genome shotgun (WGS) entry which is preliminary data.</text>
</comment>
<dbReference type="SUPFAM" id="SSF117281">
    <property type="entry name" value="Kelch motif"/>
    <property type="match status" value="1"/>
</dbReference>
<dbReference type="AlphaFoldDB" id="A0AA38FDH2"/>